<feature type="domain" description="Pyridoxamine 5'-phosphate oxidase N-terminal" evidence="8">
    <location>
        <begin position="74"/>
        <end position="179"/>
    </location>
</feature>
<dbReference type="HAMAP" id="MF_01629">
    <property type="entry name" value="PdxH"/>
    <property type="match status" value="1"/>
</dbReference>
<dbReference type="InterPro" id="IPR019576">
    <property type="entry name" value="Pyridoxamine_oxidase_dimer_C"/>
</dbReference>
<dbReference type="GO" id="GO:0004733">
    <property type="term" value="F:pyridoxamine phosphate oxidase activity"/>
    <property type="evidence" value="ECO:0007669"/>
    <property type="project" value="UniProtKB-EC"/>
</dbReference>
<dbReference type="NCBIfam" id="TIGR00558">
    <property type="entry name" value="pdxH"/>
    <property type="match status" value="1"/>
</dbReference>
<dbReference type="SUPFAM" id="SSF50475">
    <property type="entry name" value="FMN-binding split barrel"/>
    <property type="match status" value="1"/>
</dbReference>
<comment type="pathway">
    <text evidence="3">Cofactor metabolism; pyridoxal 5'-phosphate salvage; pyridoxal 5'-phosphate from pyridoxine 5'-phosphate: step 1/1.</text>
</comment>
<dbReference type="InterPro" id="IPR011576">
    <property type="entry name" value="Pyridox_Oxase_N"/>
</dbReference>
<evidence type="ECO:0000256" key="2">
    <source>
        <dbReference type="ARBA" id="ARBA00004738"/>
    </source>
</evidence>
<dbReference type="GO" id="GO:0010181">
    <property type="term" value="F:FMN binding"/>
    <property type="evidence" value="ECO:0007669"/>
    <property type="project" value="InterPro"/>
</dbReference>
<keyword evidence="6" id="KW-0288">FMN</keyword>
<accession>A0A2H3AWS3</accession>
<dbReference type="Pfam" id="PF10590">
    <property type="entry name" value="PNP_phzG_C"/>
    <property type="match status" value="1"/>
</dbReference>
<evidence type="ECO:0000313" key="10">
    <source>
        <dbReference type="EMBL" id="PBK63151.1"/>
    </source>
</evidence>
<organism evidence="10 11">
    <name type="scientific">Armillaria solidipes</name>
    <dbReference type="NCBI Taxonomy" id="1076256"/>
    <lineage>
        <taxon>Eukaryota</taxon>
        <taxon>Fungi</taxon>
        <taxon>Dikarya</taxon>
        <taxon>Basidiomycota</taxon>
        <taxon>Agaricomycotina</taxon>
        <taxon>Agaricomycetes</taxon>
        <taxon>Agaricomycetidae</taxon>
        <taxon>Agaricales</taxon>
        <taxon>Marasmiineae</taxon>
        <taxon>Physalacriaceae</taxon>
        <taxon>Armillaria</taxon>
    </lineage>
</organism>
<dbReference type="EC" id="1.4.3.5" evidence="4"/>
<dbReference type="PIRSF" id="PIRSF000190">
    <property type="entry name" value="Pyd_amn-ph_oxd"/>
    <property type="match status" value="1"/>
</dbReference>
<comment type="cofactor">
    <cofactor evidence="1">
        <name>FMN</name>
        <dbReference type="ChEBI" id="CHEBI:58210"/>
    </cofactor>
</comment>
<keyword evidence="7" id="KW-0560">Oxidoreductase</keyword>
<proteinExistence type="inferred from homology"/>
<evidence type="ECO:0000256" key="7">
    <source>
        <dbReference type="ARBA" id="ARBA00023002"/>
    </source>
</evidence>
<dbReference type="PANTHER" id="PTHR10851:SF0">
    <property type="entry name" value="PYRIDOXINE-5'-PHOSPHATE OXIDASE"/>
    <property type="match status" value="1"/>
</dbReference>
<dbReference type="NCBIfam" id="NF004231">
    <property type="entry name" value="PRK05679.1"/>
    <property type="match status" value="1"/>
</dbReference>
<dbReference type="Pfam" id="PF01243">
    <property type="entry name" value="PNPOx_N"/>
    <property type="match status" value="1"/>
</dbReference>
<gene>
    <name evidence="10" type="ORF">ARMSODRAFT_963355</name>
</gene>
<evidence type="ECO:0000256" key="6">
    <source>
        <dbReference type="ARBA" id="ARBA00022643"/>
    </source>
</evidence>
<reference evidence="11" key="1">
    <citation type="journal article" date="2017" name="Nat. Ecol. Evol.">
        <title>Genome expansion and lineage-specific genetic innovations in the forest pathogenic fungi Armillaria.</title>
        <authorList>
            <person name="Sipos G."/>
            <person name="Prasanna A.N."/>
            <person name="Walter M.C."/>
            <person name="O'Connor E."/>
            <person name="Balint B."/>
            <person name="Krizsan K."/>
            <person name="Kiss B."/>
            <person name="Hess J."/>
            <person name="Varga T."/>
            <person name="Slot J."/>
            <person name="Riley R."/>
            <person name="Boka B."/>
            <person name="Rigling D."/>
            <person name="Barry K."/>
            <person name="Lee J."/>
            <person name="Mihaltcheva S."/>
            <person name="LaButti K."/>
            <person name="Lipzen A."/>
            <person name="Waldron R."/>
            <person name="Moloney N.M."/>
            <person name="Sperisen C."/>
            <person name="Kredics L."/>
            <person name="Vagvoelgyi C."/>
            <person name="Patrignani A."/>
            <person name="Fitzpatrick D."/>
            <person name="Nagy I."/>
            <person name="Doyle S."/>
            <person name="Anderson J.B."/>
            <person name="Grigoriev I.V."/>
            <person name="Gueldener U."/>
            <person name="Muensterkoetter M."/>
            <person name="Nagy L.G."/>
        </authorList>
    </citation>
    <scope>NUCLEOTIDE SEQUENCE [LARGE SCALE GENOMIC DNA]</scope>
    <source>
        <strain evidence="11">28-4</strain>
    </source>
</reference>
<evidence type="ECO:0000256" key="4">
    <source>
        <dbReference type="ARBA" id="ARBA00012801"/>
    </source>
</evidence>
<protein>
    <recommendedName>
        <fullName evidence="4">pyridoxal 5'-phosphate synthase</fullName>
        <ecNumber evidence="4">1.4.3.5</ecNumber>
    </recommendedName>
</protein>
<dbReference type="Gene3D" id="2.30.110.10">
    <property type="entry name" value="Electron Transport, Fmn-binding Protein, Chain A"/>
    <property type="match status" value="1"/>
</dbReference>
<evidence type="ECO:0000259" key="9">
    <source>
        <dbReference type="Pfam" id="PF10590"/>
    </source>
</evidence>
<keyword evidence="11" id="KW-1185">Reference proteome</keyword>
<evidence type="ECO:0000256" key="5">
    <source>
        <dbReference type="ARBA" id="ARBA00022630"/>
    </source>
</evidence>
<dbReference type="EMBL" id="KZ293460">
    <property type="protein sequence ID" value="PBK63151.1"/>
    <property type="molecule type" value="Genomic_DNA"/>
</dbReference>
<comment type="pathway">
    <text evidence="2">Cofactor metabolism; pyridoxal 5'-phosphate salvage; pyridoxal 5'-phosphate from pyridoxamine 5'-phosphate: step 1/1.</text>
</comment>
<evidence type="ECO:0000259" key="8">
    <source>
        <dbReference type="Pfam" id="PF01243"/>
    </source>
</evidence>
<name>A0A2H3AWS3_9AGAR</name>
<evidence type="ECO:0000256" key="1">
    <source>
        <dbReference type="ARBA" id="ARBA00001917"/>
    </source>
</evidence>
<feature type="domain" description="Pyridoxine 5'-phosphate oxidase dimerisation C-terminal" evidence="9">
    <location>
        <begin position="204"/>
        <end position="245"/>
    </location>
</feature>
<dbReference type="UniPathway" id="UPA01068">
    <property type="reaction ID" value="UER00304"/>
</dbReference>
<evidence type="ECO:0000313" key="11">
    <source>
        <dbReference type="Proteomes" id="UP000218334"/>
    </source>
</evidence>
<dbReference type="GO" id="GO:0008615">
    <property type="term" value="P:pyridoxine biosynthetic process"/>
    <property type="evidence" value="ECO:0007669"/>
    <property type="project" value="InterPro"/>
</dbReference>
<sequence>MGLGSKLLSYPTHHRSMFLPTSLTTDPSELTTVQVVGRTQYNAAASLSPQSVNSDPLEQFKAWFTEASSESSPVPEPESMALSTCTPNGVPSSRQVLLKQVDAKGFVFYTNYTSRKSLELSANPNCALVFYWREAHRSVRVVGRAERVSKEETEAYFRSRPRESQLGAWASKQSSVVGEGEVTARLEELKARFEGKEVEVPDFWGGWRVLPSEVEFWSGKPSRLHDRVRYLRKDGGEWNVERLAP</sequence>
<dbReference type="STRING" id="1076256.A0A2H3AWS3"/>
<dbReference type="InterPro" id="IPR012349">
    <property type="entry name" value="Split_barrel_FMN-bd"/>
</dbReference>
<dbReference type="Proteomes" id="UP000218334">
    <property type="component" value="Unassembled WGS sequence"/>
</dbReference>
<evidence type="ECO:0000256" key="3">
    <source>
        <dbReference type="ARBA" id="ARBA00005037"/>
    </source>
</evidence>
<dbReference type="InterPro" id="IPR000659">
    <property type="entry name" value="Pyridox_Oxase"/>
</dbReference>
<dbReference type="PANTHER" id="PTHR10851">
    <property type="entry name" value="PYRIDOXINE-5-PHOSPHATE OXIDASE"/>
    <property type="match status" value="1"/>
</dbReference>
<keyword evidence="5" id="KW-0285">Flavoprotein</keyword>
<dbReference type="AlphaFoldDB" id="A0A2H3AWS3"/>